<feature type="transmembrane region" description="Helical" evidence="5">
    <location>
        <begin position="154"/>
        <end position="187"/>
    </location>
</feature>
<dbReference type="RefSeq" id="WP_238898219.1">
    <property type="nucleotide sequence ID" value="NZ_JAKOGG010000020.1"/>
</dbReference>
<keyword evidence="2 4" id="KW-0807">Transducer</keyword>
<name>A0ABT2FPX1_9GAMM</name>
<evidence type="ECO:0000313" key="9">
    <source>
        <dbReference type="Proteomes" id="UP001201549"/>
    </source>
</evidence>
<evidence type="ECO:0000259" key="7">
    <source>
        <dbReference type="PROSITE" id="PS50112"/>
    </source>
</evidence>
<dbReference type="Gene3D" id="1.10.287.950">
    <property type="entry name" value="Methyl-accepting chemotaxis protein"/>
    <property type="match status" value="1"/>
</dbReference>
<reference evidence="9" key="1">
    <citation type="submission" date="2023-07" db="EMBL/GenBank/DDBJ databases">
        <title>Shewanella mangrovi sp. nov., an acetaldehyde- degrading bacterium isolated from mangrove sediment.</title>
        <authorList>
            <person name="Liu Y."/>
        </authorList>
    </citation>
    <scope>NUCLEOTIDE SEQUENCE [LARGE SCALE GENOMIC DNA]</scope>
    <source>
        <strain evidence="9">C32</strain>
    </source>
</reference>
<comment type="similarity">
    <text evidence="3">Belongs to the methyl-accepting chemotaxis (MCP) protein family.</text>
</comment>
<organism evidence="8 9">
    <name type="scientific">Shewanella electrica</name>
    <dbReference type="NCBI Taxonomy" id="515560"/>
    <lineage>
        <taxon>Bacteria</taxon>
        <taxon>Pseudomonadati</taxon>
        <taxon>Pseudomonadota</taxon>
        <taxon>Gammaproteobacteria</taxon>
        <taxon>Alteromonadales</taxon>
        <taxon>Shewanellaceae</taxon>
        <taxon>Shewanella</taxon>
    </lineage>
</organism>
<dbReference type="InterPro" id="IPR004090">
    <property type="entry name" value="Chemotax_Me-accpt_rcpt"/>
</dbReference>
<dbReference type="InterPro" id="IPR004089">
    <property type="entry name" value="MCPsignal_dom"/>
</dbReference>
<dbReference type="PANTHER" id="PTHR32089:SF112">
    <property type="entry name" value="LYSOZYME-LIKE PROTEIN-RELATED"/>
    <property type="match status" value="1"/>
</dbReference>
<dbReference type="CDD" id="cd00130">
    <property type="entry name" value="PAS"/>
    <property type="match status" value="1"/>
</dbReference>
<dbReference type="PROSITE" id="PS50111">
    <property type="entry name" value="CHEMOTAXIS_TRANSDUC_2"/>
    <property type="match status" value="1"/>
</dbReference>
<dbReference type="SUPFAM" id="SSF55785">
    <property type="entry name" value="PYP-like sensor domain (PAS domain)"/>
    <property type="match status" value="1"/>
</dbReference>
<proteinExistence type="inferred from homology"/>
<evidence type="ECO:0000256" key="1">
    <source>
        <dbReference type="ARBA" id="ARBA00004370"/>
    </source>
</evidence>
<dbReference type="SUPFAM" id="SSF58104">
    <property type="entry name" value="Methyl-accepting chemotaxis protein (MCP) signaling domain"/>
    <property type="match status" value="1"/>
</dbReference>
<accession>A0ABT2FPX1</accession>
<dbReference type="PRINTS" id="PR00260">
    <property type="entry name" value="CHEMTRNSDUCR"/>
</dbReference>
<gene>
    <name evidence="8" type="ORF">L9G74_18340</name>
</gene>
<evidence type="ECO:0000256" key="3">
    <source>
        <dbReference type="ARBA" id="ARBA00029447"/>
    </source>
</evidence>
<dbReference type="Proteomes" id="UP001201549">
    <property type="component" value="Unassembled WGS sequence"/>
</dbReference>
<dbReference type="SMART" id="SM00283">
    <property type="entry name" value="MA"/>
    <property type="match status" value="1"/>
</dbReference>
<dbReference type="InterPro" id="IPR013655">
    <property type="entry name" value="PAS_fold_3"/>
</dbReference>
<keyword evidence="9" id="KW-1185">Reference proteome</keyword>
<keyword evidence="5" id="KW-0812">Transmembrane</keyword>
<keyword evidence="5" id="KW-0472">Membrane</keyword>
<dbReference type="NCBIfam" id="TIGR00229">
    <property type="entry name" value="sensory_box"/>
    <property type="match status" value="1"/>
</dbReference>
<dbReference type="PANTHER" id="PTHR32089">
    <property type="entry name" value="METHYL-ACCEPTING CHEMOTAXIS PROTEIN MCPB"/>
    <property type="match status" value="1"/>
</dbReference>
<dbReference type="Pfam" id="PF00015">
    <property type="entry name" value="MCPsignal"/>
    <property type="match status" value="1"/>
</dbReference>
<feature type="domain" description="PAS" evidence="7">
    <location>
        <begin position="25"/>
        <end position="50"/>
    </location>
</feature>
<protein>
    <submittedName>
        <fullName evidence="8">Methyl-accepting chemotaxis protein</fullName>
    </submittedName>
</protein>
<keyword evidence="5" id="KW-1133">Transmembrane helix</keyword>
<evidence type="ECO:0000256" key="5">
    <source>
        <dbReference type="SAM" id="Phobius"/>
    </source>
</evidence>
<sequence>MRPKQDITNIETPVPTSYRILSTTDLKGRITHINKDFCDICGFEKDELLGHGHNIVRHPDMPKAAFADLWQDIKARKNWMGLVKNRRKDGGHYWVNAFITPILRDGNIVEYQSVRTTAEPALIERAKQCYQDIERGKLPLPRLQLSLTQKVISAWLLSSIIIAAGCLTGGIYAGGAVVLSLLGMGYFGMRLSQRCAKLSTLAAKAQTNALLQSIYTGDTDELSAAELSLRMREAEVIAITARINDTAEHLDKNLSCHQQSVDDNHKQLSSQAGALDELAAAISQMKSAISEIASSSAGSASDVADLERRNQHTMTSLSDSRSANAEMNSLVQKVEAQITELAKHCSSVNTVLDVIEQLSEQTNLLALNAAIEAARAGEAGRGFAVVADEVRALAQRSSSSAKEIYDIIRQLSQQSSEAVKEMSRSKSLVEQSAKLEQQLATQLTEEAQTLARIAGNSQQIAVATEQQAYTVEQLFDNSSKLQQGLNRLRDNSKVATSHGAELQKQSLRQKELIAQFQ</sequence>
<dbReference type="EMBL" id="JAKOGG010000020">
    <property type="protein sequence ID" value="MCS4558401.1"/>
    <property type="molecule type" value="Genomic_DNA"/>
</dbReference>
<evidence type="ECO:0000313" key="8">
    <source>
        <dbReference type="EMBL" id="MCS4558401.1"/>
    </source>
</evidence>
<dbReference type="Gene3D" id="3.30.450.20">
    <property type="entry name" value="PAS domain"/>
    <property type="match status" value="1"/>
</dbReference>
<evidence type="ECO:0000259" key="6">
    <source>
        <dbReference type="PROSITE" id="PS50111"/>
    </source>
</evidence>
<feature type="domain" description="Methyl-accepting transducer" evidence="6">
    <location>
        <begin position="246"/>
        <end position="482"/>
    </location>
</feature>
<evidence type="ECO:0000256" key="2">
    <source>
        <dbReference type="ARBA" id="ARBA00023224"/>
    </source>
</evidence>
<dbReference type="PROSITE" id="PS50112">
    <property type="entry name" value="PAS"/>
    <property type="match status" value="1"/>
</dbReference>
<dbReference type="InterPro" id="IPR035965">
    <property type="entry name" value="PAS-like_dom_sf"/>
</dbReference>
<dbReference type="InterPro" id="IPR000014">
    <property type="entry name" value="PAS"/>
</dbReference>
<evidence type="ECO:0000256" key="4">
    <source>
        <dbReference type="PROSITE-ProRule" id="PRU00284"/>
    </source>
</evidence>
<dbReference type="Pfam" id="PF08447">
    <property type="entry name" value="PAS_3"/>
    <property type="match status" value="1"/>
</dbReference>
<comment type="caution">
    <text evidence="8">The sequence shown here is derived from an EMBL/GenBank/DDBJ whole genome shotgun (WGS) entry which is preliminary data.</text>
</comment>
<comment type="subcellular location">
    <subcellularLocation>
        <location evidence="1">Membrane</location>
    </subcellularLocation>
</comment>